<keyword evidence="1" id="KW-0812">Transmembrane</keyword>
<proteinExistence type="predicted"/>
<gene>
    <name evidence="2" type="ORF">SAMN05421781_0053</name>
</gene>
<reference evidence="2 3" key="1">
    <citation type="submission" date="2016-10" db="EMBL/GenBank/DDBJ databases">
        <authorList>
            <person name="de Groot N.N."/>
        </authorList>
    </citation>
    <scope>NUCLEOTIDE SEQUENCE [LARGE SCALE GENOMIC DNA]</scope>
    <source>
        <strain evidence="2 3">DSM 23126</strain>
    </source>
</reference>
<feature type="transmembrane region" description="Helical" evidence="1">
    <location>
        <begin position="91"/>
        <end position="113"/>
    </location>
</feature>
<protein>
    <submittedName>
        <fullName evidence="2">Peptidase M50B-like</fullName>
    </submittedName>
</protein>
<dbReference type="Proteomes" id="UP000199488">
    <property type="component" value="Unassembled WGS sequence"/>
</dbReference>
<dbReference type="InterPro" id="IPR049500">
    <property type="entry name" value="Peptidase_M50B-like"/>
</dbReference>
<sequence length="231" mass="25320">MMETVLFFLTAAVVLTALTYTPMLGTYLSLFQTMVHENGHAFMAIATGGKVRSISLFYTREGLAETGYKGKLGQALTTFAGYPFASGMALLYSWIFTSGWYSGLMIGLVGLLIWNTLLWVRNPAGIIWGLAASGGGLYLLIENMVMLMMWIMFILGLLLVIQSVRSAWIILQRSLKAPADAGDATGMHRVSRIPAQVWGVLFFTLALAAAWFSAGFWLQWDSTALIHGENA</sequence>
<evidence type="ECO:0000313" key="2">
    <source>
        <dbReference type="EMBL" id="SDW00262.1"/>
    </source>
</evidence>
<dbReference type="Pfam" id="PF13398">
    <property type="entry name" value="Peptidase_M50B"/>
    <property type="match status" value="1"/>
</dbReference>
<accession>A0A1H2PZG6</accession>
<feature type="transmembrane region" description="Helical" evidence="1">
    <location>
        <begin position="125"/>
        <end position="141"/>
    </location>
</feature>
<feature type="transmembrane region" description="Helical" evidence="1">
    <location>
        <begin position="197"/>
        <end position="218"/>
    </location>
</feature>
<dbReference type="STRING" id="1122204.SAMN05421781_0053"/>
<keyword evidence="1" id="KW-0472">Membrane</keyword>
<dbReference type="AlphaFoldDB" id="A0A1H2PZG6"/>
<name>A0A1H2PZG6_9BACI</name>
<dbReference type="EMBL" id="FNNC01000001">
    <property type="protein sequence ID" value="SDW00262.1"/>
    <property type="molecule type" value="Genomic_DNA"/>
</dbReference>
<dbReference type="OrthoDB" id="158445at2"/>
<dbReference type="RefSeq" id="WP_091610021.1">
    <property type="nucleotide sequence ID" value="NZ_FNNC01000001.1"/>
</dbReference>
<keyword evidence="3" id="KW-1185">Reference proteome</keyword>
<feature type="transmembrane region" description="Helical" evidence="1">
    <location>
        <begin position="147"/>
        <end position="171"/>
    </location>
</feature>
<evidence type="ECO:0000313" key="3">
    <source>
        <dbReference type="Proteomes" id="UP000199488"/>
    </source>
</evidence>
<organism evidence="2 3">
    <name type="scientific">Marinococcus luteus</name>
    <dbReference type="NCBI Taxonomy" id="1122204"/>
    <lineage>
        <taxon>Bacteria</taxon>
        <taxon>Bacillati</taxon>
        <taxon>Bacillota</taxon>
        <taxon>Bacilli</taxon>
        <taxon>Bacillales</taxon>
        <taxon>Bacillaceae</taxon>
        <taxon>Marinococcus</taxon>
    </lineage>
</organism>
<evidence type="ECO:0000256" key="1">
    <source>
        <dbReference type="SAM" id="Phobius"/>
    </source>
</evidence>
<keyword evidence="1" id="KW-1133">Transmembrane helix</keyword>